<dbReference type="PANTHER" id="PTHR11516">
    <property type="entry name" value="PYRUVATE DEHYDROGENASE E1 COMPONENT, ALPHA SUBUNIT BACTERIAL AND ORGANELLAR"/>
    <property type="match status" value="1"/>
</dbReference>
<dbReference type="InterPro" id="IPR050642">
    <property type="entry name" value="PDH_E1_Alpha_Subunit"/>
</dbReference>
<dbReference type="PATRIC" id="fig|700597.3.peg.3737"/>
<dbReference type="OrthoDB" id="9766715at2"/>
<dbReference type="AlphaFoldDB" id="G2GE76"/>
<dbReference type="InterPro" id="IPR001017">
    <property type="entry name" value="DH_E1"/>
</dbReference>
<feature type="compositionally biased region" description="Pro residues" evidence="4">
    <location>
        <begin position="15"/>
        <end position="39"/>
    </location>
</feature>
<evidence type="ECO:0000256" key="3">
    <source>
        <dbReference type="ARBA" id="ARBA00023052"/>
    </source>
</evidence>
<name>G2GE76_9ACTN</name>
<evidence type="ECO:0000256" key="1">
    <source>
        <dbReference type="ARBA" id="ARBA00001964"/>
    </source>
</evidence>
<organism evidence="6 7">
    <name type="scientific">Streptomyces zinciresistens K42</name>
    <dbReference type="NCBI Taxonomy" id="700597"/>
    <lineage>
        <taxon>Bacteria</taxon>
        <taxon>Bacillati</taxon>
        <taxon>Actinomycetota</taxon>
        <taxon>Actinomycetes</taxon>
        <taxon>Kitasatosporales</taxon>
        <taxon>Streptomycetaceae</taxon>
        <taxon>Streptomyces</taxon>
    </lineage>
</organism>
<dbReference type="GO" id="GO:0006086">
    <property type="term" value="P:pyruvate decarboxylation to acetyl-CoA"/>
    <property type="evidence" value="ECO:0007669"/>
    <property type="project" value="TreeGrafter"/>
</dbReference>
<keyword evidence="3" id="KW-0786">Thiamine pyrophosphate</keyword>
<feature type="compositionally biased region" description="Low complexity" evidence="4">
    <location>
        <begin position="40"/>
        <end position="53"/>
    </location>
</feature>
<dbReference type="PANTHER" id="PTHR11516:SF2">
    <property type="entry name" value="PYRUVATE DEHYDROGENASE ALPHA SUBUNIT"/>
    <property type="match status" value="1"/>
</dbReference>
<sequence>MTAQPSQARGARATAPPPAVPSPAVPSPAAPPPAVPSPAVPARAVAAQTAPPSGGARALPGPEDLRSLLTIRHFENLLLRMFTEGRLNGTTHTCLGQEHVPVSLAPLLAGDHVLSNHRGHGHYLALFRDPAGLLAEITGREGAVCSGVGGSQHIRRDGYLSTGVQGQSLPLAVGIALRCKRTGSGRIAAVFVGDGTWGEGAVYEALNMAALWRVPVLVVVEHNGIAQSTPTSLQMAGSVADRAAAFGIDFLEVTGHHVSDIRERLAPVVRRVREEHRPAVVQFTTHRLGPHSKGDDTRDPAEVELLRAGDWYARYAGLADRTGEAFRDLDARVRAELDALAREVQARPPAARRGPGRPRPRTEERWPN</sequence>
<dbReference type="Gene3D" id="3.40.50.970">
    <property type="match status" value="1"/>
</dbReference>
<evidence type="ECO:0000313" key="6">
    <source>
        <dbReference type="EMBL" id="EGX58209.1"/>
    </source>
</evidence>
<evidence type="ECO:0000313" key="7">
    <source>
        <dbReference type="Proteomes" id="UP000004217"/>
    </source>
</evidence>
<keyword evidence="7" id="KW-1185">Reference proteome</keyword>
<dbReference type="EMBL" id="AGBF01000063">
    <property type="protein sequence ID" value="EGX58209.1"/>
    <property type="molecule type" value="Genomic_DNA"/>
</dbReference>
<evidence type="ECO:0000259" key="5">
    <source>
        <dbReference type="Pfam" id="PF00676"/>
    </source>
</evidence>
<dbReference type="CDD" id="cd02000">
    <property type="entry name" value="TPP_E1_PDC_ADC_BCADC"/>
    <property type="match status" value="1"/>
</dbReference>
<gene>
    <name evidence="6" type="ORF">SZN_19031</name>
</gene>
<dbReference type="RefSeq" id="WP_007497355.1">
    <property type="nucleotide sequence ID" value="NZ_AGBF01000063.1"/>
</dbReference>
<dbReference type="Proteomes" id="UP000004217">
    <property type="component" value="Unassembled WGS sequence"/>
</dbReference>
<evidence type="ECO:0000256" key="2">
    <source>
        <dbReference type="ARBA" id="ARBA00023002"/>
    </source>
</evidence>
<accession>G2GE76</accession>
<dbReference type="GO" id="GO:0016624">
    <property type="term" value="F:oxidoreductase activity, acting on the aldehyde or oxo group of donors, disulfide as acceptor"/>
    <property type="evidence" value="ECO:0007669"/>
    <property type="project" value="InterPro"/>
</dbReference>
<dbReference type="Pfam" id="PF00676">
    <property type="entry name" value="E1_dh"/>
    <property type="match status" value="1"/>
</dbReference>
<comment type="caution">
    <text evidence="6">The sequence shown here is derived from an EMBL/GenBank/DDBJ whole genome shotgun (WGS) entry which is preliminary data.</text>
</comment>
<feature type="region of interest" description="Disordered" evidence="4">
    <location>
        <begin position="343"/>
        <end position="368"/>
    </location>
</feature>
<evidence type="ECO:0000256" key="4">
    <source>
        <dbReference type="SAM" id="MobiDB-lite"/>
    </source>
</evidence>
<proteinExistence type="predicted"/>
<feature type="domain" description="Dehydrogenase E1 component" evidence="5">
    <location>
        <begin position="69"/>
        <end position="338"/>
    </location>
</feature>
<feature type="region of interest" description="Disordered" evidence="4">
    <location>
        <begin position="1"/>
        <end position="62"/>
    </location>
</feature>
<protein>
    <submittedName>
        <fullName evidence="6">Dehydrogenase, E1 component, alpha and beta subunit</fullName>
    </submittedName>
</protein>
<comment type="cofactor">
    <cofactor evidence="1">
        <name>thiamine diphosphate</name>
        <dbReference type="ChEBI" id="CHEBI:58937"/>
    </cofactor>
</comment>
<dbReference type="SUPFAM" id="SSF52518">
    <property type="entry name" value="Thiamin diphosphate-binding fold (THDP-binding)"/>
    <property type="match status" value="1"/>
</dbReference>
<dbReference type="InterPro" id="IPR029061">
    <property type="entry name" value="THDP-binding"/>
</dbReference>
<keyword evidence="2" id="KW-0560">Oxidoreductase</keyword>
<dbReference type="GO" id="GO:0000287">
    <property type="term" value="F:magnesium ion binding"/>
    <property type="evidence" value="ECO:0007669"/>
    <property type="project" value="UniProtKB-ARBA"/>
</dbReference>
<reference evidence="6 7" key="1">
    <citation type="submission" date="2011-08" db="EMBL/GenBank/DDBJ databases">
        <authorList>
            <person name="Lin Y."/>
            <person name="Hao X."/>
            <person name="Johnstone L."/>
            <person name="Miller S.J."/>
            <person name="Wei G."/>
            <person name="Rensing C."/>
        </authorList>
    </citation>
    <scope>NUCLEOTIDE SEQUENCE [LARGE SCALE GENOMIC DNA]</scope>
    <source>
        <strain evidence="6 7">K42</strain>
    </source>
</reference>